<comment type="caution">
    <text evidence="1">The sequence shown here is derived from an EMBL/GenBank/DDBJ whole genome shotgun (WGS) entry which is preliminary data.</text>
</comment>
<dbReference type="Proteomes" id="UP001279660">
    <property type="component" value="Unassembled WGS sequence"/>
</dbReference>
<dbReference type="CDD" id="cd20691">
    <property type="entry name" value="CdiI_EC536-like"/>
    <property type="match status" value="1"/>
</dbReference>
<organism evidence="1 2">
    <name type="scientific">Sphingomonas echinoides</name>
    <dbReference type="NCBI Taxonomy" id="59803"/>
    <lineage>
        <taxon>Bacteria</taxon>
        <taxon>Pseudomonadati</taxon>
        <taxon>Pseudomonadota</taxon>
        <taxon>Alphaproteobacteria</taxon>
        <taxon>Sphingomonadales</taxon>
        <taxon>Sphingomonadaceae</taxon>
        <taxon>Sphingomonas</taxon>
    </lineage>
</organism>
<reference evidence="1 2" key="1">
    <citation type="submission" date="2023-11" db="EMBL/GenBank/DDBJ databases">
        <title>MicrobeMod: A computational toolkit for identifying prokaryotic methylation and restriction-modification with nanopore sequencing.</title>
        <authorList>
            <person name="Crits-Christoph A."/>
            <person name="Kang S.C."/>
            <person name="Lee H."/>
            <person name="Ostrov N."/>
        </authorList>
    </citation>
    <scope>NUCLEOTIDE SEQUENCE [LARGE SCALE GENOMIC DNA]</scope>
    <source>
        <strain evidence="1 2">ATCC 14820</strain>
    </source>
</reference>
<gene>
    <name evidence="1" type="ORF">SIL82_08620</name>
</gene>
<name>A0ABU4PKZ6_9SPHN</name>
<protein>
    <submittedName>
        <fullName evidence="1">Contact-dependent growth inhibition system immunity protein</fullName>
    </submittedName>
</protein>
<dbReference type="InterPro" id="IPR040547">
    <property type="entry name" value="CdiI"/>
</dbReference>
<accession>A0ABU4PKZ6</accession>
<dbReference type="EMBL" id="JAWXXV010000001">
    <property type="protein sequence ID" value="MDX5984325.1"/>
    <property type="molecule type" value="Genomic_DNA"/>
</dbReference>
<proteinExistence type="predicted"/>
<dbReference type="Pfam" id="PF18616">
    <property type="entry name" value="CdiI_3"/>
    <property type="match status" value="1"/>
</dbReference>
<evidence type="ECO:0000313" key="1">
    <source>
        <dbReference type="EMBL" id="MDX5984325.1"/>
    </source>
</evidence>
<dbReference type="RefSeq" id="WP_154651275.1">
    <property type="nucleotide sequence ID" value="NZ_JAWXXV010000001.1"/>
</dbReference>
<evidence type="ECO:0000313" key="2">
    <source>
        <dbReference type="Proteomes" id="UP001279660"/>
    </source>
</evidence>
<keyword evidence="2" id="KW-1185">Reference proteome</keyword>
<sequence length="157" mass="17400">MRHRPLADVGKISFIAAMVAQKTDFGKTLEQLTGLRAGDPSDAPTELVEGILRSWKKPLNDLSNEEICDLVIQHDGYPFVLDLVFPKLETNPLFDGGHYPGDVLSVLIRADPEIWAERPQYKAALQSLYQRALHGSTDDVWGFRDSLGLPESGVQAN</sequence>